<evidence type="ECO:0000313" key="2">
    <source>
        <dbReference type="Proteomes" id="UP000540919"/>
    </source>
</evidence>
<dbReference type="RefSeq" id="WP_176270221.1">
    <property type="nucleotide sequence ID" value="NZ_JABVBA010000015.1"/>
</dbReference>
<evidence type="ECO:0008006" key="3">
    <source>
        <dbReference type="Google" id="ProtNLM"/>
    </source>
</evidence>
<proteinExistence type="predicted"/>
<sequence>MKYQSYLIIEGVDLPLPNSYDLEFRDIEADTGGETEAGTIQRDIVRNKVASISVSFSCSPKLVKTLSSFANKSNLQVKYLDTETLELKETQMYIDKFQVKLIKDTSYKGLWEVSFSLEEY</sequence>
<reference evidence="1 2" key="1">
    <citation type="submission" date="2020-06" db="EMBL/GenBank/DDBJ databases">
        <title>Anaerococcus sp. nov., isolated form swine feces.</title>
        <authorList>
            <person name="Yu S."/>
        </authorList>
    </citation>
    <scope>NUCLEOTIDE SEQUENCE [LARGE SCALE GENOMIC DNA]</scope>
    <source>
        <strain evidence="1 2">AGMB00486</strain>
    </source>
</reference>
<organism evidence="1 2">
    <name type="scientific">Anaerococcus faecalis</name>
    <dbReference type="NCBI Taxonomy" id="2742993"/>
    <lineage>
        <taxon>Bacteria</taxon>
        <taxon>Bacillati</taxon>
        <taxon>Bacillota</taxon>
        <taxon>Tissierellia</taxon>
        <taxon>Tissierellales</taxon>
        <taxon>Peptoniphilaceae</taxon>
        <taxon>Anaerococcus</taxon>
    </lineage>
</organism>
<name>A0ABX2NCQ2_9FIRM</name>
<keyword evidence="2" id="KW-1185">Reference proteome</keyword>
<comment type="caution">
    <text evidence="1">The sequence shown here is derived from an EMBL/GenBank/DDBJ whole genome shotgun (WGS) entry which is preliminary data.</text>
</comment>
<evidence type="ECO:0000313" key="1">
    <source>
        <dbReference type="EMBL" id="NVF12458.1"/>
    </source>
</evidence>
<dbReference type="EMBL" id="JABVBA010000015">
    <property type="protein sequence ID" value="NVF12458.1"/>
    <property type="molecule type" value="Genomic_DNA"/>
</dbReference>
<accession>A0ABX2NCQ2</accession>
<dbReference type="Proteomes" id="UP000540919">
    <property type="component" value="Unassembled WGS sequence"/>
</dbReference>
<gene>
    <name evidence="1" type="ORF">HV819_10880</name>
</gene>
<protein>
    <recommendedName>
        <fullName evidence="3">Phage tail protein</fullName>
    </recommendedName>
</protein>